<dbReference type="RefSeq" id="WP_377585466.1">
    <property type="nucleotide sequence ID" value="NZ_JBHTKA010000015.1"/>
</dbReference>
<sequence length="73" mass="8392">MAIPLNLLEETLGHFHEGARSVRAYTEETTYIITKANDTGDFWVATEEPSFPKTKTRSLETYFEDVFGVEARY</sequence>
<dbReference type="Proteomes" id="UP001597112">
    <property type="component" value="Unassembled WGS sequence"/>
</dbReference>
<keyword evidence="2" id="KW-1185">Reference proteome</keyword>
<evidence type="ECO:0000313" key="1">
    <source>
        <dbReference type="EMBL" id="MFD1003172.1"/>
    </source>
</evidence>
<name>A0ABW3KAW9_9BACT</name>
<comment type="caution">
    <text evidence="1">The sequence shown here is derived from an EMBL/GenBank/DDBJ whole genome shotgun (WGS) entry which is preliminary data.</text>
</comment>
<organism evidence="1 2">
    <name type="scientific">Ohtaekwangia kribbensis</name>
    <dbReference type="NCBI Taxonomy" id="688913"/>
    <lineage>
        <taxon>Bacteria</taxon>
        <taxon>Pseudomonadati</taxon>
        <taxon>Bacteroidota</taxon>
        <taxon>Cytophagia</taxon>
        <taxon>Cytophagales</taxon>
        <taxon>Fulvivirgaceae</taxon>
        <taxon>Ohtaekwangia</taxon>
    </lineage>
</organism>
<reference evidence="2" key="1">
    <citation type="journal article" date="2019" name="Int. J. Syst. Evol. Microbiol.">
        <title>The Global Catalogue of Microorganisms (GCM) 10K type strain sequencing project: providing services to taxonomists for standard genome sequencing and annotation.</title>
        <authorList>
            <consortium name="The Broad Institute Genomics Platform"/>
            <consortium name="The Broad Institute Genome Sequencing Center for Infectious Disease"/>
            <person name="Wu L."/>
            <person name="Ma J."/>
        </authorList>
    </citation>
    <scope>NUCLEOTIDE SEQUENCE [LARGE SCALE GENOMIC DNA]</scope>
    <source>
        <strain evidence="2">CCUG 58938</strain>
    </source>
</reference>
<proteinExistence type="predicted"/>
<accession>A0ABW3KAW9</accession>
<dbReference type="EMBL" id="JBHTKA010000015">
    <property type="protein sequence ID" value="MFD1003172.1"/>
    <property type="molecule type" value="Genomic_DNA"/>
</dbReference>
<protein>
    <submittedName>
        <fullName evidence="1">Uncharacterized protein</fullName>
    </submittedName>
</protein>
<evidence type="ECO:0000313" key="2">
    <source>
        <dbReference type="Proteomes" id="UP001597112"/>
    </source>
</evidence>
<gene>
    <name evidence="1" type="ORF">ACFQ21_27855</name>
</gene>